<dbReference type="EMBL" id="JAEDAK010000004">
    <property type="protein sequence ID" value="MBH9576884.1"/>
    <property type="molecule type" value="Genomic_DNA"/>
</dbReference>
<proteinExistence type="predicted"/>
<reference evidence="1" key="1">
    <citation type="submission" date="2020-12" db="EMBL/GenBank/DDBJ databases">
        <title>The genome sequence of Inhella sp. 1Y17.</title>
        <authorList>
            <person name="Liu Y."/>
        </authorList>
    </citation>
    <scope>NUCLEOTIDE SEQUENCE</scope>
    <source>
        <strain evidence="1">1Y17</strain>
    </source>
</reference>
<evidence type="ECO:0000313" key="1">
    <source>
        <dbReference type="EMBL" id="MBH9576884.1"/>
    </source>
</evidence>
<comment type="caution">
    <text evidence="1">The sequence shown here is derived from an EMBL/GenBank/DDBJ whole genome shotgun (WGS) entry which is preliminary data.</text>
</comment>
<evidence type="ECO:0000313" key="2">
    <source>
        <dbReference type="Proteomes" id="UP000613266"/>
    </source>
</evidence>
<gene>
    <name evidence="1" type="ORF">I7X39_08200</name>
</gene>
<dbReference type="Proteomes" id="UP000613266">
    <property type="component" value="Unassembled WGS sequence"/>
</dbReference>
<keyword evidence="2" id="KW-1185">Reference proteome</keyword>
<dbReference type="RefSeq" id="WP_198110491.1">
    <property type="nucleotide sequence ID" value="NZ_JAEDAK010000004.1"/>
</dbReference>
<sequence length="57" mass="6067">MNTQNTPSISSASSVLSFLSGSFIEPAPLNEVSEDWGVEVPYLFFMQEQAAAEAVAA</sequence>
<accession>A0A931J3I5</accession>
<protein>
    <submittedName>
        <fullName evidence="1">Uncharacterized protein</fullName>
    </submittedName>
</protein>
<name>A0A931J3I5_9BURK</name>
<dbReference type="AlphaFoldDB" id="A0A931J3I5"/>
<organism evidence="1 2">
    <name type="scientific">Inhella proteolytica</name>
    <dbReference type="NCBI Taxonomy" id="2795029"/>
    <lineage>
        <taxon>Bacteria</taxon>
        <taxon>Pseudomonadati</taxon>
        <taxon>Pseudomonadota</taxon>
        <taxon>Betaproteobacteria</taxon>
        <taxon>Burkholderiales</taxon>
        <taxon>Sphaerotilaceae</taxon>
        <taxon>Inhella</taxon>
    </lineage>
</organism>